<dbReference type="EMBL" id="FNSO01000004">
    <property type="protein sequence ID" value="SEC61157.1"/>
    <property type="molecule type" value="Genomic_DNA"/>
</dbReference>
<accession>A0A1H4TXJ7</accession>
<name>A0A1H4TXJ7_9PSEU</name>
<dbReference type="InterPro" id="IPR007575">
    <property type="entry name" value="SchA_CurD-like"/>
</dbReference>
<protein>
    <submittedName>
        <fullName evidence="2">SchA/CurD like domain-containing protein</fullName>
    </submittedName>
</protein>
<evidence type="ECO:0000259" key="1">
    <source>
        <dbReference type="Pfam" id="PF04486"/>
    </source>
</evidence>
<evidence type="ECO:0000313" key="2">
    <source>
        <dbReference type="EMBL" id="SEC61157.1"/>
    </source>
</evidence>
<organism evidence="2 3">
    <name type="scientific">Amycolatopsis tolypomycina</name>
    <dbReference type="NCBI Taxonomy" id="208445"/>
    <lineage>
        <taxon>Bacteria</taxon>
        <taxon>Bacillati</taxon>
        <taxon>Actinomycetota</taxon>
        <taxon>Actinomycetes</taxon>
        <taxon>Pseudonocardiales</taxon>
        <taxon>Pseudonocardiaceae</taxon>
        <taxon>Amycolatopsis</taxon>
    </lineage>
</organism>
<sequence length="130" mass="14748">MTQVAAIAWTFRRECKNEVEDLLLRYPPPDSLEITDDAGTVVGRMLATAVFVRDNLVVRVMEFEGPLPELLRQKSMESTHAEIDRALQQYLEKPADLTTPEGFRTFFADTAMRCLYFRKPALDPTGAPAR</sequence>
<proteinExistence type="predicted"/>
<gene>
    <name evidence="2" type="ORF">SAMN04489727_4394</name>
</gene>
<feature type="domain" description="SchA/CurD-like" evidence="1">
    <location>
        <begin position="4"/>
        <end position="115"/>
    </location>
</feature>
<dbReference type="RefSeq" id="WP_091310248.1">
    <property type="nucleotide sequence ID" value="NZ_FNSO01000004.1"/>
</dbReference>
<dbReference type="Pfam" id="PF04486">
    <property type="entry name" value="SchA_CurD"/>
    <property type="match status" value="1"/>
</dbReference>
<keyword evidence="3" id="KW-1185">Reference proteome</keyword>
<dbReference type="STRING" id="208445.SAMN04489727_4394"/>
<dbReference type="Proteomes" id="UP000199622">
    <property type="component" value="Unassembled WGS sequence"/>
</dbReference>
<reference evidence="3" key="1">
    <citation type="submission" date="2016-10" db="EMBL/GenBank/DDBJ databases">
        <authorList>
            <person name="Varghese N."/>
            <person name="Submissions S."/>
        </authorList>
    </citation>
    <scope>NUCLEOTIDE SEQUENCE [LARGE SCALE GENOMIC DNA]</scope>
    <source>
        <strain evidence="3">DSM 44544</strain>
    </source>
</reference>
<evidence type="ECO:0000313" key="3">
    <source>
        <dbReference type="Proteomes" id="UP000199622"/>
    </source>
</evidence>
<dbReference type="OrthoDB" id="3853500at2"/>
<dbReference type="AlphaFoldDB" id="A0A1H4TXJ7"/>